<gene>
    <name evidence="5" type="ORF">CURHAP_LOCUS31699</name>
    <name evidence="6" type="ORF">ORAREDHAP_LOCUS31315</name>
</gene>
<dbReference type="SUPFAM" id="SSF51197">
    <property type="entry name" value="Clavaminate synthase-like"/>
    <property type="match status" value="1"/>
</dbReference>
<keyword evidence="2" id="KW-0847">Vitamin C</keyword>
<sequence length="90" mass="10273">MSGLEIMDFADNNAWKSVPEIEGTLKVLVGNHLEVLSNGLYRSVFHRVTPSDQISRVSKAAFLAFPWKRWWSLSWSLLMKSTPKHTEQVA</sequence>
<evidence type="ECO:0000256" key="3">
    <source>
        <dbReference type="ARBA" id="ARBA00023004"/>
    </source>
</evidence>
<dbReference type="PANTHER" id="PTHR47991">
    <property type="entry name" value="OXOGLUTARATE/IRON-DEPENDENT DIOXYGENASE"/>
    <property type="match status" value="1"/>
</dbReference>
<keyword evidence="8" id="KW-1185">Reference proteome</keyword>
<protein>
    <recommendedName>
        <fullName evidence="4">Isopenicillin N synthase-like Fe(2+) 2OG dioxygenase domain-containing protein</fullName>
    </recommendedName>
</protein>
<dbReference type="EMBL" id="CAEKDK010000005">
    <property type="protein sequence ID" value="CAB4279441.1"/>
    <property type="molecule type" value="Genomic_DNA"/>
</dbReference>
<dbReference type="GO" id="GO:0046872">
    <property type="term" value="F:metal ion binding"/>
    <property type="evidence" value="ECO:0007669"/>
    <property type="project" value="UniProtKB-KW"/>
</dbReference>
<keyword evidence="3" id="KW-0408">Iron</keyword>
<evidence type="ECO:0000256" key="1">
    <source>
        <dbReference type="ARBA" id="ARBA00022723"/>
    </source>
</evidence>
<dbReference type="AlphaFoldDB" id="A0A6J5UTR8"/>
<dbReference type="Gene3D" id="2.60.120.330">
    <property type="entry name" value="B-lactam Antibiotic, Isopenicillin N Synthase, Chain"/>
    <property type="match status" value="1"/>
</dbReference>
<evidence type="ECO:0000313" key="6">
    <source>
        <dbReference type="EMBL" id="CAB4309901.1"/>
    </source>
</evidence>
<evidence type="ECO:0000259" key="4">
    <source>
        <dbReference type="Pfam" id="PF03171"/>
    </source>
</evidence>
<dbReference type="Pfam" id="PF03171">
    <property type="entry name" value="2OG-FeII_Oxy"/>
    <property type="match status" value="1"/>
</dbReference>
<accession>A0A6J5UTR8</accession>
<dbReference type="GO" id="GO:0031418">
    <property type="term" value="F:L-ascorbic acid binding"/>
    <property type="evidence" value="ECO:0007669"/>
    <property type="project" value="UniProtKB-KW"/>
</dbReference>
<dbReference type="Proteomes" id="UP000507245">
    <property type="component" value="Unassembled WGS sequence"/>
</dbReference>
<reference evidence="8" key="1">
    <citation type="journal article" date="2020" name="Genome Biol.">
        <title>Gamete binning: chromosome-level and haplotype-resolved genome assembly enabled by high-throughput single-cell sequencing of gamete genomes.</title>
        <authorList>
            <person name="Campoy J.A."/>
            <person name="Sun H."/>
            <person name="Goel M."/>
            <person name="Jiao W.-B."/>
            <person name="Folz-Donahue K."/>
            <person name="Wang N."/>
            <person name="Rubio M."/>
            <person name="Liu C."/>
            <person name="Kukat C."/>
            <person name="Ruiz D."/>
            <person name="Huettel B."/>
            <person name="Schneeberger K."/>
        </authorList>
    </citation>
    <scope>NUCLEOTIDE SEQUENCE [LARGE SCALE GENOMIC DNA]</scope>
    <source>
        <strain evidence="8">cv. Rojo Pasion</strain>
    </source>
</reference>
<dbReference type="InterPro" id="IPR050295">
    <property type="entry name" value="Plant_2OG-oxidoreductases"/>
</dbReference>
<organism evidence="5 7">
    <name type="scientific">Prunus armeniaca</name>
    <name type="common">Apricot</name>
    <name type="synonym">Armeniaca vulgaris</name>
    <dbReference type="NCBI Taxonomy" id="36596"/>
    <lineage>
        <taxon>Eukaryota</taxon>
        <taxon>Viridiplantae</taxon>
        <taxon>Streptophyta</taxon>
        <taxon>Embryophyta</taxon>
        <taxon>Tracheophyta</taxon>
        <taxon>Spermatophyta</taxon>
        <taxon>Magnoliopsida</taxon>
        <taxon>eudicotyledons</taxon>
        <taxon>Gunneridae</taxon>
        <taxon>Pentapetalae</taxon>
        <taxon>rosids</taxon>
        <taxon>fabids</taxon>
        <taxon>Rosales</taxon>
        <taxon>Rosaceae</taxon>
        <taxon>Amygdaloideae</taxon>
        <taxon>Amygdaleae</taxon>
        <taxon>Prunus</taxon>
    </lineage>
</organism>
<evidence type="ECO:0000313" key="7">
    <source>
        <dbReference type="Proteomes" id="UP000507222"/>
    </source>
</evidence>
<evidence type="ECO:0000313" key="5">
    <source>
        <dbReference type="EMBL" id="CAB4279441.1"/>
    </source>
</evidence>
<reference evidence="5 7" key="2">
    <citation type="submission" date="2020-05" db="EMBL/GenBank/DDBJ databases">
        <authorList>
            <person name="Campoy J."/>
            <person name="Schneeberger K."/>
            <person name="Spophaly S."/>
        </authorList>
    </citation>
    <scope>NUCLEOTIDE SEQUENCE [LARGE SCALE GENOMIC DNA]</scope>
    <source>
        <strain evidence="5">PruArmRojPasFocal</strain>
    </source>
</reference>
<proteinExistence type="predicted"/>
<dbReference type="Proteomes" id="UP000507222">
    <property type="component" value="Unassembled WGS sequence"/>
</dbReference>
<name>A0A6J5UTR8_PRUAR</name>
<feature type="domain" description="Isopenicillin N synthase-like Fe(2+) 2OG dioxygenase" evidence="4">
    <location>
        <begin position="3"/>
        <end position="63"/>
    </location>
</feature>
<dbReference type="OrthoDB" id="288590at2759"/>
<dbReference type="EMBL" id="CAEKKB010000005">
    <property type="protein sequence ID" value="CAB4309901.1"/>
    <property type="molecule type" value="Genomic_DNA"/>
</dbReference>
<evidence type="ECO:0000313" key="8">
    <source>
        <dbReference type="Proteomes" id="UP000507245"/>
    </source>
</evidence>
<evidence type="ECO:0000256" key="2">
    <source>
        <dbReference type="ARBA" id="ARBA00022896"/>
    </source>
</evidence>
<dbReference type="InterPro" id="IPR044861">
    <property type="entry name" value="IPNS-like_FE2OG_OXY"/>
</dbReference>
<dbReference type="InterPro" id="IPR027443">
    <property type="entry name" value="IPNS-like_sf"/>
</dbReference>
<keyword evidence="1" id="KW-0479">Metal-binding</keyword>